<feature type="region of interest" description="Disordered" evidence="1">
    <location>
        <begin position="332"/>
        <end position="401"/>
    </location>
</feature>
<feature type="compositionally biased region" description="Basic residues" evidence="1">
    <location>
        <begin position="379"/>
        <end position="394"/>
    </location>
</feature>
<dbReference type="GO" id="GO:0016301">
    <property type="term" value="F:kinase activity"/>
    <property type="evidence" value="ECO:0007669"/>
    <property type="project" value="UniProtKB-KW"/>
</dbReference>
<evidence type="ECO:0000313" key="3">
    <source>
        <dbReference type="Proteomes" id="UP000288805"/>
    </source>
</evidence>
<gene>
    <name evidence="2" type="primary">PXC3_2</name>
    <name evidence="2" type="ORF">CK203_069354</name>
</gene>
<dbReference type="AlphaFoldDB" id="A0A438BZV3"/>
<dbReference type="Proteomes" id="UP000288805">
    <property type="component" value="Unassembled WGS sequence"/>
</dbReference>
<proteinExistence type="predicted"/>
<keyword evidence="2" id="KW-0675">Receptor</keyword>
<comment type="caution">
    <text evidence="2">The sequence shown here is derived from an EMBL/GenBank/DDBJ whole genome shotgun (WGS) entry which is preliminary data.</text>
</comment>
<keyword evidence="2" id="KW-0418">Kinase</keyword>
<organism evidence="2 3">
    <name type="scientific">Vitis vinifera</name>
    <name type="common">Grape</name>
    <dbReference type="NCBI Taxonomy" id="29760"/>
    <lineage>
        <taxon>Eukaryota</taxon>
        <taxon>Viridiplantae</taxon>
        <taxon>Streptophyta</taxon>
        <taxon>Embryophyta</taxon>
        <taxon>Tracheophyta</taxon>
        <taxon>Spermatophyta</taxon>
        <taxon>Magnoliopsida</taxon>
        <taxon>eudicotyledons</taxon>
        <taxon>Gunneridae</taxon>
        <taxon>Pentapetalae</taxon>
        <taxon>rosids</taxon>
        <taxon>Vitales</taxon>
        <taxon>Vitaceae</taxon>
        <taxon>Viteae</taxon>
        <taxon>Vitis</taxon>
    </lineage>
</organism>
<keyword evidence="2" id="KW-0808">Transferase</keyword>
<reference evidence="2 3" key="1">
    <citation type="journal article" date="2018" name="PLoS Genet.">
        <title>Population sequencing reveals clonal diversity and ancestral inbreeding in the grapevine cultivar Chardonnay.</title>
        <authorList>
            <person name="Roach M.J."/>
            <person name="Johnson D.L."/>
            <person name="Bohlmann J."/>
            <person name="van Vuuren H.J."/>
            <person name="Jones S.J."/>
            <person name="Pretorius I.S."/>
            <person name="Schmidt S.A."/>
            <person name="Borneman A.R."/>
        </authorList>
    </citation>
    <scope>NUCLEOTIDE SEQUENCE [LARGE SCALE GENOMIC DNA]</scope>
    <source>
        <strain evidence="3">cv. Chardonnay</strain>
        <tissue evidence="2">Leaf</tissue>
    </source>
</reference>
<dbReference type="EMBL" id="QGNW01002588">
    <property type="protein sequence ID" value="RVW16497.1"/>
    <property type="molecule type" value="Genomic_DNA"/>
</dbReference>
<feature type="compositionally biased region" description="Basic and acidic residues" evidence="1">
    <location>
        <begin position="345"/>
        <end position="360"/>
    </location>
</feature>
<accession>A0A438BZV3</accession>
<evidence type="ECO:0000256" key="1">
    <source>
        <dbReference type="SAM" id="MobiDB-lite"/>
    </source>
</evidence>
<protein>
    <submittedName>
        <fullName evidence="2">Leucine-rich repeat receptor-like tyrosine-protein kinase PXC3</fullName>
    </submittedName>
</protein>
<evidence type="ECO:0000313" key="2">
    <source>
        <dbReference type="EMBL" id="RVW16497.1"/>
    </source>
</evidence>
<name>A0A438BZV3_VITVI</name>
<sequence length="609" mass="65656">MAFLFDVSSGNVLLDADFNPLVGEIEMSNILDPSKGTVSISAIAGSLGYIPPVVLPAKGIRTGCPDAPSDGFVTHGERDKSVGLLQSIVASGPSSPYGRLTEIVVGDAAVRDRGGGMWAMTGCCDNVRPDVYAYMCRLPSLSSPDRRSAPRFPFQFQARKCLQTRKLLRWPVGDAPEKSVDKLSVKEFRERFCIPNGVLVEFLDEEEVVSTEKAEGRAITFSKEQFNAGLRSLPVLFKEFLHFTQIPPAFIHPNTVRVLMGCSILNMLFNLDLSLLEAGLLEHPGEAFSPKLLIGASGFGQEGHVVEWVEKTSFVRLNKLFEITAVERQPPFLQGGAIGGHEKRRALLDDREMRKKEGTLRKAPAKKRSASSPPAGAPTKKKKKKSSNKGKKVKLPTPPKEFVIPPITYEKEVTIKEPENPLSPSISSGPRHVAGLNHLGSSLSAAARLAILAEEAASINTPGSPHPDADAGEAICADASPVMATPMEEMGAESQSLPSVGPSLPALLSVKGQLQGDRDDHPEGSETEMTTETPAVPVVVLDEVGREAETDSTRLDHCHAFSKDVRSGGKLVSGLRMVQQHDLFTDLLRTADYMKASPLSAKTVKISCA</sequence>